<comment type="caution">
    <text evidence="2">The sequence shown here is derived from an EMBL/GenBank/DDBJ whole genome shotgun (WGS) entry which is preliminary data.</text>
</comment>
<dbReference type="PRINTS" id="PR00069">
    <property type="entry name" value="ALDKETRDTASE"/>
</dbReference>
<dbReference type="CDD" id="cd19138">
    <property type="entry name" value="AKR_YeaE"/>
    <property type="match status" value="1"/>
</dbReference>
<evidence type="ECO:0000259" key="1">
    <source>
        <dbReference type="Pfam" id="PF00248"/>
    </source>
</evidence>
<name>A0ABT4DFV2_FUSSI</name>
<dbReference type="Gene3D" id="3.20.20.100">
    <property type="entry name" value="NADP-dependent oxidoreductase domain"/>
    <property type="match status" value="1"/>
</dbReference>
<organism evidence="2 3">
    <name type="scientific">Fusobacterium simiae</name>
    <dbReference type="NCBI Taxonomy" id="855"/>
    <lineage>
        <taxon>Bacteria</taxon>
        <taxon>Fusobacteriati</taxon>
        <taxon>Fusobacteriota</taxon>
        <taxon>Fusobacteriia</taxon>
        <taxon>Fusobacteriales</taxon>
        <taxon>Fusobacteriaceae</taxon>
        <taxon>Fusobacterium</taxon>
    </lineage>
</organism>
<gene>
    <name evidence="2" type="ORF">OCK72_02265</name>
</gene>
<protein>
    <submittedName>
        <fullName evidence="2">Aldo/keto reductase</fullName>
    </submittedName>
</protein>
<dbReference type="SUPFAM" id="SSF51430">
    <property type="entry name" value="NAD(P)-linked oxidoreductase"/>
    <property type="match status" value="1"/>
</dbReference>
<evidence type="ECO:0000313" key="2">
    <source>
        <dbReference type="EMBL" id="MCY7007472.1"/>
    </source>
</evidence>
<evidence type="ECO:0000313" key="3">
    <source>
        <dbReference type="Proteomes" id="UP001062738"/>
    </source>
</evidence>
<dbReference type="PANTHER" id="PTHR43638:SF3">
    <property type="entry name" value="ALDEHYDE REDUCTASE"/>
    <property type="match status" value="1"/>
</dbReference>
<proteinExistence type="predicted"/>
<dbReference type="RefSeq" id="WP_005906275.1">
    <property type="nucleotide sequence ID" value="NZ_JAOXXL010000004.1"/>
</dbReference>
<dbReference type="PIRSF" id="PIRSF000097">
    <property type="entry name" value="AKR"/>
    <property type="match status" value="1"/>
</dbReference>
<dbReference type="EMBL" id="JAOXXL010000004">
    <property type="protein sequence ID" value="MCY7007472.1"/>
    <property type="molecule type" value="Genomic_DNA"/>
</dbReference>
<feature type="domain" description="NADP-dependent oxidoreductase" evidence="1">
    <location>
        <begin position="11"/>
        <end position="265"/>
    </location>
</feature>
<dbReference type="InterPro" id="IPR020471">
    <property type="entry name" value="AKR"/>
</dbReference>
<dbReference type="Proteomes" id="UP001062738">
    <property type="component" value="Unassembled WGS sequence"/>
</dbReference>
<dbReference type="Pfam" id="PF00248">
    <property type="entry name" value="Aldo_ket_red"/>
    <property type="match status" value="1"/>
</dbReference>
<dbReference type="InterPro" id="IPR036812">
    <property type="entry name" value="NAD(P)_OxRdtase_dom_sf"/>
</dbReference>
<keyword evidence="3" id="KW-1185">Reference proteome</keyword>
<accession>A0ABT4DFV2</accession>
<dbReference type="InterPro" id="IPR023210">
    <property type="entry name" value="NADP_OxRdtase_dom"/>
</dbReference>
<reference evidence="2" key="1">
    <citation type="submission" date="2022-09" db="EMBL/GenBank/DDBJ databases">
        <authorList>
            <person name="Zoaiter M."/>
        </authorList>
    </citation>
    <scope>NUCLEOTIDE SEQUENCE</scope>
    <source>
        <strain evidence="2">DSM 19848</strain>
    </source>
</reference>
<dbReference type="PANTHER" id="PTHR43638">
    <property type="entry name" value="OXIDOREDUCTASE, ALDO/KETO REDUCTASE FAMILY PROTEIN"/>
    <property type="match status" value="1"/>
</dbReference>
<sequence length="280" mass="31871">MKKFLEIKKDKLGIGTWKMGEISANRNEEISSIRCALENGVRLIDTAEMYGNGNSEKLIADAIKGFDRENLYLVSKVLPSNAGKRNIFKACENSLKNLNIDYLDLYLLHWRGSIPFEETINCMEKLKKDGKIKNWGVSNMDIDDMEELLFIPDGKNCLVNQVLYHLGSKGIEYSLKPFTDKNNITTMAYCPLAQGGRLKNQLLSSKSVQKLSKKYSISPIQVLLVYMLQKENTISIPKASRTEHMKEIVACKDIHFETEDILLLDSEYPKPSKKIPLDIE</sequence>